<evidence type="ECO:0000313" key="3">
    <source>
        <dbReference type="Proteomes" id="UP000595437"/>
    </source>
</evidence>
<evidence type="ECO:0000256" key="1">
    <source>
        <dbReference type="SAM" id="MobiDB-lite"/>
    </source>
</evidence>
<name>A0A7T8JWI1_CALRO</name>
<sequence>MSFGSDSLSRMTSMANSLSPGGSSSTEAYLLGPEKNPNMENSEPVTSKDP</sequence>
<protein>
    <submittedName>
        <fullName evidence="2">Uncharacterized protein</fullName>
    </submittedName>
</protein>
<evidence type="ECO:0000313" key="2">
    <source>
        <dbReference type="EMBL" id="QQP36746.1"/>
    </source>
</evidence>
<dbReference type="Proteomes" id="UP000595437">
    <property type="component" value="Chromosome 16"/>
</dbReference>
<gene>
    <name evidence="2" type="ORF">FKW44_021937</name>
</gene>
<feature type="compositionally biased region" description="Polar residues" evidence="1">
    <location>
        <begin position="1"/>
        <end position="27"/>
    </location>
</feature>
<proteinExistence type="predicted"/>
<dbReference type="AlphaFoldDB" id="A0A7T8JWI1"/>
<accession>A0A7T8JWI1</accession>
<keyword evidence="3" id="KW-1185">Reference proteome</keyword>
<reference evidence="3" key="1">
    <citation type="submission" date="2021-01" db="EMBL/GenBank/DDBJ databases">
        <title>Caligus Genome Assembly.</title>
        <authorList>
            <person name="Gallardo-Escarate C."/>
        </authorList>
    </citation>
    <scope>NUCLEOTIDE SEQUENCE [LARGE SCALE GENOMIC DNA]</scope>
</reference>
<feature type="region of interest" description="Disordered" evidence="1">
    <location>
        <begin position="1"/>
        <end position="50"/>
    </location>
</feature>
<dbReference type="EMBL" id="CP045905">
    <property type="protein sequence ID" value="QQP36746.1"/>
    <property type="molecule type" value="Genomic_DNA"/>
</dbReference>
<organism evidence="2 3">
    <name type="scientific">Caligus rogercresseyi</name>
    <name type="common">Sea louse</name>
    <dbReference type="NCBI Taxonomy" id="217165"/>
    <lineage>
        <taxon>Eukaryota</taxon>
        <taxon>Metazoa</taxon>
        <taxon>Ecdysozoa</taxon>
        <taxon>Arthropoda</taxon>
        <taxon>Crustacea</taxon>
        <taxon>Multicrustacea</taxon>
        <taxon>Hexanauplia</taxon>
        <taxon>Copepoda</taxon>
        <taxon>Siphonostomatoida</taxon>
        <taxon>Caligidae</taxon>
        <taxon>Caligus</taxon>
    </lineage>
</organism>
<feature type="compositionally biased region" description="Polar residues" evidence="1">
    <location>
        <begin position="38"/>
        <end position="50"/>
    </location>
</feature>